<dbReference type="SUPFAM" id="SSF53686">
    <property type="entry name" value="Tryptophan synthase beta subunit-like PLP-dependent enzymes"/>
    <property type="match status" value="1"/>
</dbReference>
<comment type="cofactor">
    <cofactor evidence="1">
        <name>pyridoxal 5'-phosphate</name>
        <dbReference type="ChEBI" id="CHEBI:597326"/>
    </cofactor>
</comment>
<organism evidence="4">
    <name type="scientific">Caldilineaceae bacterium SB0664_bin_27</name>
    <dbReference type="NCBI Taxonomy" id="2605260"/>
    <lineage>
        <taxon>Bacteria</taxon>
        <taxon>Bacillati</taxon>
        <taxon>Chloroflexota</taxon>
        <taxon>Caldilineae</taxon>
        <taxon>Caldilineales</taxon>
        <taxon>Caldilineaceae</taxon>
    </lineage>
</organism>
<dbReference type="InterPro" id="IPR050214">
    <property type="entry name" value="Cys_Synth/Cystath_Beta-Synth"/>
</dbReference>
<protein>
    <submittedName>
        <fullName evidence="4">Pyridoxal-phosphate dependent enzyme</fullName>
    </submittedName>
</protein>
<evidence type="ECO:0000313" key="4">
    <source>
        <dbReference type="EMBL" id="MXY92475.1"/>
    </source>
</evidence>
<comment type="caution">
    <text evidence="4">The sequence shown here is derived from an EMBL/GenBank/DDBJ whole genome shotgun (WGS) entry which is preliminary data.</text>
</comment>
<dbReference type="InterPro" id="IPR036052">
    <property type="entry name" value="TrpB-like_PALP_sf"/>
</dbReference>
<dbReference type="InterPro" id="IPR001926">
    <property type="entry name" value="TrpB-like_PALP"/>
</dbReference>
<keyword evidence="2" id="KW-0663">Pyridoxal phosphate</keyword>
<accession>A0A6B0YQQ0</accession>
<evidence type="ECO:0000256" key="2">
    <source>
        <dbReference type="ARBA" id="ARBA00022898"/>
    </source>
</evidence>
<evidence type="ECO:0000259" key="3">
    <source>
        <dbReference type="Pfam" id="PF00291"/>
    </source>
</evidence>
<dbReference type="AlphaFoldDB" id="A0A6B0YQQ0"/>
<sequence length="463" mass="50466">MTRPIVPGPTYEEMRDPTRLPASVREEAVSALATDELASLNLFNINWKNTGEDVERIILPKELTGVQANVIVLSGRTFPSGSMKVGPAYTTLAEAEVVNGLRPGDRSIIGPSTGNFGIGTAYVSALKGYQAVVVMPDTMSQERYERIRKYGGELDLTPGTESDVILTLERTHSEYVSRPEKYVVLAQFELMPNYRFHRHVTGDAVERAAANVGNGRVAAFVSAPGSAGTLAAGDHVKSLYPDACVVALEPRQCSTLYDGGQGQHRIEGIGDKMVTLIHNVYNTDLLMLINDEETVQGMEVAQSGTEALIDRLGLESQAAKSLQGKFGPSCICNIIGAIKTAKYLGLGPQENVVTIATDSYDRYPSVSAELYERHGGRPDVDTLEAWAKSVFLGASLGEIVDLNGPGKHGRLQRMKHDLWTRFGYGSDLIERMASQVFWDEEYGKIEEIDPAIEELRGSLKQIA</sequence>
<reference evidence="4" key="1">
    <citation type="submission" date="2019-09" db="EMBL/GenBank/DDBJ databases">
        <title>Characterisation of the sponge microbiome using genome-centric metagenomics.</title>
        <authorList>
            <person name="Engelberts J.P."/>
            <person name="Robbins S.J."/>
            <person name="De Goeij J.M."/>
            <person name="Aranda M."/>
            <person name="Bell S.C."/>
            <person name="Webster N.S."/>
        </authorList>
    </citation>
    <scope>NUCLEOTIDE SEQUENCE</scope>
    <source>
        <strain evidence="4">SB0664_bin_27</strain>
    </source>
</reference>
<dbReference type="Pfam" id="PF00291">
    <property type="entry name" value="PALP"/>
    <property type="match status" value="1"/>
</dbReference>
<dbReference type="Gene3D" id="3.40.50.1100">
    <property type="match status" value="2"/>
</dbReference>
<dbReference type="EMBL" id="VXRG01000034">
    <property type="protein sequence ID" value="MXY92475.1"/>
    <property type="molecule type" value="Genomic_DNA"/>
</dbReference>
<gene>
    <name evidence="4" type="ORF">F4Y42_03400</name>
</gene>
<feature type="domain" description="Tryptophan synthase beta chain-like PALP" evidence="3">
    <location>
        <begin position="79"/>
        <end position="357"/>
    </location>
</feature>
<dbReference type="GO" id="GO:1901605">
    <property type="term" value="P:alpha-amino acid metabolic process"/>
    <property type="evidence" value="ECO:0007669"/>
    <property type="project" value="UniProtKB-ARBA"/>
</dbReference>
<evidence type="ECO:0000256" key="1">
    <source>
        <dbReference type="ARBA" id="ARBA00001933"/>
    </source>
</evidence>
<proteinExistence type="predicted"/>
<name>A0A6B0YQQ0_9CHLR</name>
<dbReference type="PANTHER" id="PTHR10314">
    <property type="entry name" value="CYSTATHIONINE BETA-SYNTHASE"/>
    <property type="match status" value="1"/>
</dbReference>